<evidence type="ECO:0000256" key="1">
    <source>
        <dbReference type="ARBA" id="ARBA00022475"/>
    </source>
</evidence>
<dbReference type="Pfam" id="PF00149">
    <property type="entry name" value="Metallophos"/>
    <property type="match status" value="1"/>
</dbReference>
<evidence type="ECO:0000256" key="3">
    <source>
        <dbReference type="ARBA" id="ARBA00022723"/>
    </source>
</evidence>
<sequence>MELPLYFISDLHLSLDPSEEEVQRQKRLFHFFRHIAETKGTLFIIGDLFDFYFEYKDVIPKDYFHFYMEINRLKESGVNTHFILGNHDYWVMDFITEELMYRVYDSDFKFTINGKNFLLT</sequence>
<dbReference type="EMBL" id="UINC01173166">
    <property type="protein sequence ID" value="SVD78618.1"/>
    <property type="molecule type" value="Genomic_DNA"/>
</dbReference>
<dbReference type="GO" id="GO:0046872">
    <property type="term" value="F:metal ion binding"/>
    <property type="evidence" value="ECO:0007669"/>
    <property type="project" value="UniProtKB-KW"/>
</dbReference>
<feature type="domain" description="Calcineurin-like phosphoesterase" evidence="7">
    <location>
        <begin position="4"/>
        <end position="106"/>
    </location>
</feature>
<dbReference type="PANTHER" id="PTHR34990">
    <property type="entry name" value="UDP-2,3-DIACYLGLUCOSAMINE HYDROLASE-RELATED"/>
    <property type="match status" value="1"/>
</dbReference>
<protein>
    <recommendedName>
        <fullName evidence="7">Calcineurin-like phosphoesterase domain-containing protein</fullName>
    </recommendedName>
</protein>
<dbReference type="InterPro" id="IPR043461">
    <property type="entry name" value="LpxH-like"/>
</dbReference>
<dbReference type="GO" id="GO:0009245">
    <property type="term" value="P:lipid A biosynthetic process"/>
    <property type="evidence" value="ECO:0007669"/>
    <property type="project" value="TreeGrafter"/>
</dbReference>
<dbReference type="InterPro" id="IPR029052">
    <property type="entry name" value="Metallo-depent_PP-like"/>
</dbReference>
<accession>A0A382Y802</accession>
<keyword evidence="2" id="KW-0997">Cell inner membrane</keyword>
<dbReference type="GO" id="GO:0008758">
    <property type="term" value="F:UDP-2,3-diacylglucosamine hydrolase activity"/>
    <property type="evidence" value="ECO:0007669"/>
    <property type="project" value="TreeGrafter"/>
</dbReference>
<dbReference type="SUPFAM" id="SSF56300">
    <property type="entry name" value="Metallo-dependent phosphatases"/>
    <property type="match status" value="1"/>
</dbReference>
<keyword evidence="6" id="KW-0464">Manganese</keyword>
<evidence type="ECO:0000259" key="7">
    <source>
        <dbReference type="Pfam" id="PF00149"/>
    </source>
</evidence>
<evidence type="ECO:0000256" key="5">
    <source>
        <dbReference type="ARBA" id="ARBA00023136"/>
    </source>
</evidence>
<keyword evidence="1" id="KW-1003">Cell membrane</keyword>
<gene>
    <name evidence="8" type="ORF">METZ01_LOCUS431472</name>
</gene>
<proteinExistence type="predicted"/>
<keyword evidence="5" id="KW-0472">Membrane</keyword>
<dbReference type="InterPro" id="IPR004843">
    <property type="entry name" value="Calcineurin-like_PHP"/>
</dbReference>
<dbReference type="Gene3D" id="3.60.21.10">
    <property type="match status" value="1"/>
</dbReference>
<dbReference type="PANTHER" id="PTHR34990:SF1">
    <property type="entry name" value="UDP-2,3-DIACYLGLUCOSAMINE HYDROLASE"/>
    <property type="match status" value="1"/>
</dbReference>
<dbReference type="AlphaFoldDB" id="A0A382Y802"/>
<feature type="non-terminal residue" evidence="8">
    <location>
        <position position="120"/>
    </location>
</feature>
<evidence type="ECO:0000313" key="8">
    <source>
        <dbReference type="EMBL" id="SVD78618.1"/>
    </source>
</evidence>
<dbReference type="GO" id="GO:0016020">
    <property type="term" value="C:membrane"/>
    <property type="evidence" value="ECO:0007669"/>
    <property type="project" value="GOC"/>
</dbReference>
<evidence type="ECO:0000256" key="2">
    <source>
        <dbReference type="ARBA" id="ARBA00022519"/>
    </source>
</evidence>
<keyword evidence="3" id="KW-0479">Metal-binding</keyword>
<keyword evidence="4" id="KW-0378">Hydrolase</keyword>
<name>A0A382Y802_9ZZZZ</name>
<evidence type="ECO:0000256" key="4">
    <source>
        <dbReference type="ARBA" id="ARBA00022801"/>
    </source>
</evidence>
<evidence type="ECO:0000256" key="6">
    <source>
        <dbReference type="ARBA" id="ARBA00023211"/>
    </source>
</evidence>
<reference evidence="8" key="1">
    <citation type="submission" date="2018-05" db="EMBL/GenBank/DDBJ databases">
        <authorList>
            <person name="Lanie J.A."/>
            <person name="Ng W.-L."/>
            <person name="Kazmierczak K.M."/>
            <person name="Andrzejewski T.M."/>
            <person name="Davidsen T.M."/>
            <person name="Wayne K.J."/>
            <person name="Tettelin H."/>
            <person name="Glass J.I."/>
            <person name="Rusch D."/>
            <person name="Podicherti R."/>
            <person name="Tsui H.-C.T."/>
            <person name="Winkler M.E."/>
        </authorList>
    </citation>
    <scope>NUCLEOTIDE SEQUENCE</scope>
</reference>
<organism evidence="8">
    <name type="scientific">marine metagenome</name>
    <dbReference type="NCBI Taxonomy" id="408172"/>
    <lineage>
        <taxon>unclassified sequences</taxon>
        <taxon>metagenomes</taxon>
        <taxon>ecological metagenomes</taxon>
    </lineage>
</organism>